<keyword evidence="1" id="KW-1133">Transmembrane helix</keyword>
<name>A0A2H3JJE7_WOLCO</name>
<feature type="transmembrane region" description="Helical" evidence="1">
    <location>
        <begin position="23"/>
        <end position="39"/>
    </location>
</feature>
<feature type="transmembrane region" description="Helical" evidence="1">
    <location>
        <begin position="121"/>
        <end position="142"/>
    </location>
</feature>
<feature type="domain" description="DUF6533" evidence="2">
    <location>
        <begin position="33"/>
        <end position="72"/>
    </location>
</feature>
<gene>
    <name evidence="3" type="ORF">WOLCODRAFT_81396</name>
</gene>
<evidence type="ECO:0000313" key="3">
    <source>
        <dbReference type="EMBL" id="PCH36107.1"/>
    </source>
</evidence>
<reference evidence="3 4" key="1">
    <citation type="journal article" date="2012" name="Science">
        <title>The Paleozoic origin of enzymatic lignin decomposition reconstructed from 31 fungal genomes.</title>
        <authorList>
            <person name="Floudas D."/>
            <person name="Binder M."/>
            <person name="Riley R."/>
            <person name="Barry K."/>
            <person name="Blanchette R.A."/>
            <person name="Henrissat B."/>
            <person name="Martinez A.T."/>
            <person name="Otillar R."/>
            <person name="Spatafora J.W."/>
            <person name="Yadav J.S."/>
            <person name="Aerts A."/>
            <person name="Benoit I."/>
            <person name="Boyd A."/>
            <person name="Carlson A."/>
            <person name="Copeland A."/>
            <person name="Coutinho P.M."/>
            <person name="de Vries R.P."/>
            <person name="Ferreira P."/>
            <person name="Findley K."/>
            <person name="Foster B."/>
            <person name="Gaskell J."/>
            <person name="Glotzer D."/>
            <person name="Gorecki P."/>
            <person name="Heitman J."/>
            <person name="Hesse C."/>
            <person name="Hori C."/>
            <person name="Igarashi K."/>
            <person name="Jurgens J.A."/>
            <person name="Kallen N."/>
            <person name="Kersten P."/>
            <person name="Kohler A."/>
            <person name="Kuees U."/>
            <person name="Kumar T.K.A."/>
            <person name="Kuo A."/>
            <person name="LaButti K."/>
            <person name="Larrondo L.F."/>
            <person name="Lindquist E."/>
            <person name="Ling A."/>
            <person name="Lombard V."/>
            <person name="Lucas S."/>
            <person name="Lundell T."/>
            <person name="Martin R."/>
            <person name="McLaughlin D.J."/>
            <person name="Morgenstern I."/>
            <person name="Morin E."/>
            <person name="Murat C."/>
            <person name="Nagy L.G."/>
            <person name="Nolan M."/>
            <person name="Ohm R.A."/>
            <person name="Patyshakuliyeva A."/>
            <person name="Rokas A."/>
            <person name="Ruiz-Duenas F.J."/>
            <person name="Sabat G."/>
            <person name="Salamov A."/>
            <person name="Samejima M."/>
            <person name="Schmutz J."/>
            <person name="Slot J.C."/>
            <person name="St John F."/>
            <person name="Stenlid J."/>
            <person name="Sun H."/>
            <person name="Sun S."/>
            <person name="Syed K."/>
            <person name="Tsang A."/>
            <person name="Wiebenga A."/>
            <person name="Young D."/>
            <person name="Pisabarro A."/>
            <person name="Eastwood D.C."/>
            <person name="Martin F."/>
            <person name="Cullen D."/>
            <person name="Grigoriev I.V."/>
            <person name="Hibbett D.S."/>
        </authorList>
    </citation>
    <scope>NUCLEOTIDE SEQUENCE [LARGE SCALE GENOMIC DNA]</scope>
    <source>
        <strain evidence="3 4">MD-104</strain>
    </source>
</reference>
<organism evidence="3 4">
    <name type="scientific">Wolfiporia cocos (strain MD-104)</name>
    <name type="common">Brown rot fungus</name>
    <dbReference type="NCBI Taxonomy" id="742152"/>
    <lineage>
        <taxon>Eukaryota</taxon>
        <taxon>Fungi</taxon>
        <taxon>Dikarya</taxon>
        <taxon>Basidiomycota</taxon>
        <taxon>Agaricomycotina</taxon>
        <taxon>Agaricomycetes</taxon>
        <taxon>Polyporales</taxon>
        <taxon>Phaeolaceae</taxon>
        <taxon>Wolfiporia</taxon>
    </lineage>
</organism>
<sequence length="151" mass="17171">MFIRNVANYCWAACISETLVSELLLHASILIQSTALIFYEHIITINREIYLIWKYQISAPIILFLLNRYIVLSAAIIYLLEFVVPMTVQVRVALVAGLTVDSLSSRGFSALRVCAITRMQWFPTLLVLLTGLIPVATNVVRIDVRVFTNYF</sequence>
<dbReference type="AlphaFoldDB" id="A0A2H3JJE7"/>
<accession>A0A2H3JJE7</accession>
<feature type="transmembrane region" description="Helical" evidence="1">
    <location>
        <begin position="51"/>
        <end position="70"/>
    </location>
</feature>
<dbReference type="EMBL" id="KB467865">
    <property type="protein sequence ID" value="PCH36107.1"/>
    <property type="molecule type" value="Genomic_DNA"/>
</dbReference>
<evidence type="ECO:0000256" key="1">
    <source>
        <dbReference type="SAM" id="Phobius"/>
    </source>
</evidence>
<keyword evidence="1" id="KW-0472">Membrane</keyword>
<dbReference type="InterPro" id="IPR045340">
    <property type="entry name" value="DUF6533"/>
</dbReference>
<keyword evidence="1" id="KW-0812">Transmembrane</keyword>
<dbReference type="Proteomes" id="UP000218811">
    <property type="component" value="Unassembled WGS sequence"/>
</dbReference>
<evidence type="ECO:0000259" key="2">
    <source>
        <dbReference type="Pfam" id="PF20151"/>
    </source>
</evidence>
<protein>
    <recommendedName>
        <fullName evidence="2">DUF6533 domain-containing protein</fullName>
    </recommendedName>
</protein>
<dbReference type="OrthoDB" id="2756498at2759"/>
<proteinExistence type="predicted"/>
<keyword evidence="4" id="KW-1185">Reference proteome</keyword>
<evidence type="ECO:0000313" key="4">
    <source>
        <dbReference type="Proteomes" id="UP000218811"/>
    </source>
</evidence>
<dbReference type="Pfam" id="PF20151">
    <property type="entry name" value="DUF6533"/>
    <property type="match status" value="1"/>
</dbReference>
<feature type="transmembrane region" description="Helical" evidence="1">
    <location>
        <begin position="76"/>
        <end position="100"/>
    </location>
</feature>
<dbReference type="OMA" id="CAITRMQ"/>